<feature type="transmembrane region" description="Helical" evidence="6">
    <location>
        <begin position="209"/>
        <end position="231"/>
    </location>
</feature>
<protein>
    <submittedName>
        <fullName evidence="8">EamA family transporter</fullName>
    </submittedName>
</protein>
<feature type="domain" description="EamA" evidence="7">
    <location>
        <begin position="150"/>
        <end position="283"/>
    </location>
</feature>
<feature type="transmembrane region" description="Helical" evidence="6">
    <location>
        <begin position="91"/>
        <end position="110"/>
    </location>
</feature>
<evidence type="ECO:0000313" key="8">
    <source>
        <dbReference type="EMBL" id="PSR30838.1"/>
    </source>
</evidence>
<dbReference type="InterPro" id="IPR037185">
    <property type="entry name" value="EmrE-like"/>
</dbReference>
<sequence>MAVAGACLWGLSGTAAQYLFEHTAVTPGWLVTVRMAVSGVLILAYGVRTQGVRPMGMVWKTRDWRALMVFALVGLLGVQYSYLAAIQAGNAASATLLQYLGPSLVTLWVAVKTKEWPRRRQIAAVTCTLLGTWLVVSNGHFALLSVPPLAVAWGLLSAVTLAFYSLFPSPLLKRWGAVPVVGWGMLVGSLASGLRWAPWHIAQWPHGPLAWSLLGFVVVGGTTVAFLLYLMSLSRLSASTASVLTSAEPLVATVAAVVWLHVHLHPLQDVGAAMIIVGVIILALRPETRIE</sequence>
<dbReference type="GO" id="GO:0016020">
    <property type="term" value="C:membrane"/>
    <property type="evidence" value="ECO:0007669"/>
    <property type="project" value="UniProtKB-SubCell"/>
</dbReference>
<feature type="transmembrane region" description="Helical" evidence="6">
    <location>
        <begin position="26"/>
        <end position="45"/>
    </location>
</feature>
<name>A0A2T2X8Q7_9FIRM</name>
<feature type="domain" description="EamA" evidence="7">
    <location>
        <begin position="1"/>
        <end position="136"/>
    </location>
</feature>
<comment type="subcellular location">
    <subcellularLocation>
        <location evidence="1">Membrane</location>
        <topology evidence="1">Multi-pass membrane protein</topology>
    </subcellularLocation>
</comment>
<dbReference type="SUPFAM" id="SSF103481">
    <property type="entry name" value="Multidrug resistance efflux transporter EmrE"/>
    <property type="match status" value="2"/>
</dbReference>
<dbReference type="Gene3D" id="1.10.3730.20">
    <property type="match status" value="1"/>
</dbReference>
<dbReference type="EMBL" id="PXYW01000073">
    <property type="protein sequence ID" value="PSR30838.1"/>
    <property type="molecule type" value="Genomic_DNA"/>
</dbReference>
<evidence type="ECO:0000256" key="6">
    <source>
        <dbReference type="SAM" id="Phobius"/>
    </source>
</evidence>
<feature type="transmembrane region" description="Helical" evidence="6">
    <location>
        <begin position="243"/>
        <end position="261"/>
    </location>
</feature>
<dbReference type="InterPro" id="IPR050638">
    <property type="entry name" value="AA-Vitamin_Transporters"/>
</dbReference>
<evidence type="ECO:0000256" key="5">
    <source>
        <dbReference type="ARBA" id="ARBA00023136"/>
    </source>
</evidence>
<feature type="transmembrane region" description="Helical" evidence="6">
    <location>
        <begin position="174"/>
        <end position="197"/>
    </location>
</feature>
<accession>A0A2T2X8Q7</accession>
<dbReference type="Proteomes" id="UP000242972">
    <property type="component" value="Unassembled WGS sequence"/>
</dbReference>
<keyword evidence="4 6" id="KW-1133">Transmembrane helix</keyword>
<dbReference type="PANTHER" id="PTHR32322:SF2">
    <property type="entry name" value="EAMA DOMAIN-CONTAINING PROTEIN"/>
    <property type="match status" value="1"/>
</dbReference>
<organism evidence="8 9">
    <name type="scientific">Sulfobacillus benefaciens</name>
    <dbReference type="NCBI Taxonomy" id="453960"/>
    <lineage>
        <taxon>Bacteria</taxon>
        <taxon>Bacillati</taxon>
        <taxon>Bacillota</taxon>
        <taxon>Clostridia</taxon>
        <taxon>Eubacteriales</taxon>
        <taxon>Clostridiales Family XVII. Incertae Sedis</taxon>
        <taxon>Sulfobacillus</taxon>
    </lineage>
</organism>
<comment type="similarity">
    <text evidence="2">Belongs to the EamA transporter family.</text>
</comment>
<feature type="transmembrane region" description="Helical" evidence="6">
    <location>
        <begin position="267"/>
        <end position="284"/>
    </location>
</feature>
<evidence type="ECO:0000313" key="9">
    <source>
        <dbReference type="Proteomes" id="UP000242972"/>
    </source>
</evidence>
<dbReference type="AlphaFoldDB" id="A0A2T2X8Q7"/>
<keyword evidence="3 6" id="KW-0812">Transmembrane</keyword>
<feature type="transmembrane region" description="Helical" evidence="6">
    <location>
        <begin position="66"/>
        <end position="85"/>
    </location>
</feature>
<feature type="transmembrane region" description="Helical" evidence="6">
    <location>
        <begin position="122"/>
        <end position="143"/>
    </location>
</feature>
<reference evidence="8 9" key="1">
    <citation type="journal article" date="2014" name="BMC Genomics">
        <title>Comparison of environmental and isolate Sulfobacillus genomes reveals diverse carbon, sulfur, nitrogen, and hydrogen metabolisms.</title>
        <authorList>
            <person name="Justice N.B."/>
            <person name="Norman A."/>
            <person name="Brown C.T."/>
            <person name="Singh A."/>
            <person name="Thomas B.C."/>
            <person name="Banfield J.F."/>
        </authorList>
    </citation>
    <scope>NUCLEOTIDE SEQUENCE [LARGE SCALE GENOMIC DNA]</scope>
    <source>
        <strain evidence="8">AMDSBA4</strain>
    </source>
</reference>
<feature type="transmembrane region" description="Helical" evidence="6">
    <location>
        <begin position="149"/>
        <end position="167"/>
    </location>
</feature>
<evidence type="ECO:0000259" key="7">
    <source>
        <dbReference type="Pfam" id="PF00892"/>
    </source>
</evidence>
<dbReference type="InterPro" id="IPR000620">
    <property type="entry name" value="EamA_dom"/>
</dbReference>
<dbReference type="PANTHER" id="PTHR32322">
    <property type="entry name" value="INNER MEMBRANE TRANSPORTER"/>
    <property type="match status" value="1"/>
</dbReference>
<comment type="caution">
    <text evidence="8">The sequence shown here is derived from an EMBL/GenBank/DDBJ whole genome shotgun (WGS) entry which is preliminary data.</text>
</comment>
<gene>
    <name evidence="8" type="ORF">C7B46_17505</name>
</gene>
<evidence type="ECO:0000256" key="4">
    <source>
        <dbReference type="ARBA" id="ARBA00022989"/>
    </source>
</evidence>
<keyword evidence="5 6" id="KW-0472">Membrane</keyword>
<evidence type="ECO:0000256" key="1">
    <source>
        <dbReference type="ARBA" id="ARBA00004141"/>
    </source>
</evidence>
<proteinExistence type="inferred from homology"/>
<evidence type="ECO:0000256" key="2">
    <source>
        <dbReference type="ARBA" id="ARBA00007362"/>
    </source>
</evidence>
<evidence type="ECO:0000256" key="3">
    <source>
        <dbReference type="ARBA" id="ARBA00022692"/>
    </source>
</evidence>
<dbReference type="Pfam" id="PF00892">
    <property type="entry name" value="EamA"/>
    <property type="match status" value="2"/>
</dbReference>